<evidence type="ECO:0000259" key="2">
    <source>
        <dbReference type="Pfam" id="PF12697"/>
    </source>
</evidence>
<dbReference type="InterPro" id="IPR000073">
    <property type="entry name" value="AB_hydrolase_1"/>
</dbReference>
<dbReference type="RefSeq" id="WP_100992867.1">
    <property type="nucleotide sequence ID" value="NZ_CP025096.1"/>
</dbReference>
<dbReference type="GO" id="GO:0016787">
    <property type="term" value="F:hydrolase activity"/>
    <property type="evidence" value="ECO:0007669"/>
    <property type="project" value="UniProtKB-KW"/>
</dbReference>
<feature type="signal peptide" evidence="1">
    <location>
        <begin position="1"/>
        <end position="26"/>
    </location>
</feature>
<gene>
    <name evidence="3" type="ORF">CWM47_33460</name>
</gene>
<dbReference type="Gene3D" id="3.40.50.1820">
    <property type="entry name" value="alpha/beta hydrolase"/>
    <property type="match status" value="1"/>
</dbReference>
<dbReference type="SUPFAM" id="SSF53474">
    <property type="entry name" value="alpha/beta-Hydrolases"/>
    <property type="match status" value="1"/>
</dbReference>
<dbReference type="Proteomes" id="UP000232883">
    <property type="component" value="Chromosome"/>
</dbReference>
<dbReference type="AlphaFoldDB" id="A0A2K8Z8X4"/>
<accession>A0A2K8Z8X4</accession>
<keyword evidence="1" id="KW-0732">Signal</keyword>
<feature type="domain" description="AB hydrolase-1" evidence="2">
    <location>
        <begin position="34"/>
        <end position="261"/>
    </location>
</feature>
<evidence type="ECO:0000313" key="3">
    <source>
        <dbReference type="EMBL" id="AUD06322.1"/>
    </source>
</evidence>
<dbReference type="Pfam" id="PF12697">
    <property type="entry name" value="Abhydrolase_6"/>
    <property type="match status" value="1"/>
</dbReference>
<name>A0A2K8Z8X4_9BACT</name>
<feature type="chain" id="PRO_5014655614" evidence="1">
    <location>
        <begin position="27"/>
        <end position="270"/>
    </location>
</feature>
<dbReference type="PANTHER" id="PTHR37017">
    <property type="entry name" value="AB HYDROLASE-1 DOMAIN-CONTAINING PROTEIN-RELATED"/>
    <property type="match status" value="1"/>
</dbReference>
<organism evidence="3 4">
    <name type="scientific">Spirosoma pollinicola</name>
    <dbReference type="NCBI Taxonomy" id="2057025"/>
    <lineage>
        <taxon>Bacteria</taxon>
        <taxon>Pseudomonadati</taxon>
        <taxon>Bacteroidota</taxon>
        <taxon>Cytophagia</taxon>
        <taxon>Cytophagales</taxon>
        <taxon>Cytophagaceae</taxon>
        <taxon>Spirosoma</taxon>
    </lineage>
</organism>
<keyword evidence="3" id="KW-0378">Hydrolase</keyword>
<reference evidence="3 4" key="1">
    <citation type="submission" date="2017-11" db="EMBL/GenBank/DDBJ databases">
        <title>Taxonomic description and genome sequences of Spirosoma HA7 sp. nov., isolated from pollen microhabitat of Corylus avellana.</title>
        <authorList>
            <person name="Ambika Manirajan B."/>
            <person name="Suarez C."/>
            <person name="Ratering S."/>
            <person name="Geissler-Plaum R."/>
            <person name="Cardinale M."/>
            <person name="Sylvia S."/>
        </authorList>
    </citation>
    <scope>NUCLEOTIDE SEQUENCE [LARGE SCALE GENOMIC DNA]</scope>
    <source>
        <strain evidence="3 4">HA7</strain>
    </source>
</reference>
<sequence>MKNSIHLTVTLILCLIVALSSCSDHIAPTAPKTFVLVHGSWQGPYAWQFVKTQLEQQGQTVVVVELPGHGSDNTPPHTLTLDTYRDKVVSAINALPGKVILVGHSMAGMVVSVTAEKVPTRIEKVIYIGAYLPANGQSLLDLANTDADALLGPALIPSADKTLLDIKPENLSPIFIQDGSDAAKKLVVDNYRAEPAIPFTNPAVLSPANFGSVPKYYIHTLLDHVVSLPLQKRMVKGAGILKEYDINSSHLSHLAMPAEVTRLFLEISQL</sequence>
<evidence type="ECO:0000313" key="4">
    <source>
        <dbReference type="Proteomes" id="UP000232883"/>
    </source>
</evidence>
<protein>
    <submittedName>
        <fullName evidence="3">Alpha/beta hydrolase</fullName>
    </submittedName>
</protein>
<dbReference type="KEGG" id="spir:CWM47_33460"/>
<evidence type="ECO:0000256" key="1">
    <source>
        <dbReference type="SAM" id="SignalP"/>
    </source>
</evidence>
<dbReference type="InterPro" id="IPR052897">
    <property type="entry name" value="Sec-Metab_Biosynth_Hydrolase"/>
</dbReference>
<proteinExistence type="predicted"/>
<keyword evidence="4" id="KW-1185">Reference proteome</keyword>
<dbReference type="PANTHER" id="PTHR37017:SF11">
    <property type="entry name" value="ESTERASE_LIPASE_THIOESTERASE DOMAIN-CONTAINING PROTEIN"/>
    <property type="match status" value="1"/>
</dbReference>
<dbReference type="OrthoDB" id="9112061at2"/>
<dbReference type="EMBL" id="CP025096">
    <property type="protein sequence ID" value="AUD06322.1"/>
    <property type="molecule type" value="Genomic_DNA"/>
</dbReference>
<dbReference type="PROSITE" id="PS51257">
    <property type="entry name" value="PROKAR_LIPOPROTEIN"/>
    <property type="match status" value="1"/>
</dbReference>
<dbReference type="InterPro" id="IPR029058">
    <property type="entry name" value="AB_hydrolase_fold"/>
</dbReference>